<dbReference type="OrthoDB" id="948713at2"/>
<proteinExistence type="predicted"/>
<accession>A0A3D9CUS5</accession>
<keyword evidence="2" id="KW-1185">Reference proteome</keyword>
<dbReference type="Proteomes" id="UP000256769">
    <property type="component" value="Unassembled WGS sequence"/>
</dbReference>
<comment type="caution">
    <text evidence="1">The sequence shown here is derived from an EMBL/GenBank/DDBJ whole genome shotgun (WGS) entry which is preliminary data.</text>
</comment>
<gene>
    <name evidence="1" type="ORF">DRF59_01390</name>
</gene>
<reference evidence="1 2" key="1">
    <citation type="journal article" date="2007" name="Int. J. Syst. Evol. Microbiol.">
        <title>Chryseobacterium flavum sp. nov., isolated from polluted soil.</title>
        <authorList>
            <person name="Zhou Y."/>
            <person name="Dong J."/>
            <person name="Wang X."/>
            <person name="Huang X."/>
            <person name="Zhang K.Y."/>
            <person name="Zhang Y.Q."/>
            <person name="Guo Y.F."/>
            <person name="Lai R."/>
            <person name="Li W.J."/>
        </authorList>
    </citation>
    <scope>NUCLEOTIDE SEQUENCE [LARGE SCALE GENOMIC DNA]</scope>
    <source>
        <strain evidence="1 2">KCTC 12877</strain>
    </source>
</reference>
<organism evidence="1 2">
    <name type="scientific">Chryseobacterium flavum</name>
    <dbReference type="NCBI Taxonomy" id="415851"/>
    <lineage>
        <taxon>Bacteria</taxon>
        <taxon>Pseudomonadati</taxon>
        <taxon>Bacteroidota</taxon>
        <taxon>Flavobacteriia</taxon>
        <taxon>Flavobacteriales</taxon>
        <taxon>Weeksellaceae</taxon>
        <taxon>Chryseobacterium group</taxon>
        <taxon>Chryseobacterium</taxon>
    </lineage>
</organism>
<dbReference type="AlphaFoldDB" id="A0A3D9CUS5"/>
<sequence>MAEYYAKSSNSLSFEITREEKLIGKLIYTSWFKFNAVIDIADGQTYQVEPKGFWGTTIELKDQERVLLKFRMNWNGEIVVQTYFDGVKNGYLFKHRGIFKESFVLTDQDGVELMIIKPHLKWTSMNYEYRITTSDAYETFPEKEIVLINALHCANYYMSMMAAAVI</sequence>
<name>A0A3D9CUS5_9FLAO</name>
<dbReference type="RefSeq" id="WP_115956501.1">
    <property type="nucleotide sequence ID" value="NZ_CBCRVL010000002.1"/>
</dbReference>
<evidence type="ECO:0000313" key="2">
    <source>
        <dbReference type="Proteomes" id="UP000256769"/>
    </source>
</evidence>
<dbReference type="EMBL" id="QNUE01000001">
    <property type="protein sequence ID" value="REC69543.1"/>
    <property type="molecule type" value="Genomic_DNA"/>
</dbReference>
<evidence type="ECO:0000313" key="1">
    <source>
        <dbReference type="EMBL" id="REC69543.1"/>
    </source>
</evidence>
<protein>
    <submittedName>
        <fullName evidence="1">Uncharacterized protein</fullName>
    </submittedName>
</protein>